<protein>
    <recommendedName>
        <fullName evidence="4">DUF1467 family protein</fullName>
    </recommendedName>
</protein>
<feature type="transmembrane region" description="Helical" evidence="1">
    <location>
        <begin position="6"/>
        <end position="25"/>
    </location>
</feature>
<feature type="transmembrane region" description="Helical" evidence="1">
    <location>
        <begin position="46"/>
        <end position="69"/>
    </location>
</feature>
<dbReference type="Proteomes" id="UP001499951">
    <property type="component" value="Unassembled WGS sequence"/>
</dbReference>
<gene>
    <name evidence="2" type="ORF">GCM10008942_21370</name>
</gene>
<comment type="caution">
    <text evidence="2">The sequence shown here is derived from an EMBL/GenBank/DDBJ whole genome shotgun (WGS) entry which is preliminary data.</text>
</comment>
<organism evidence="2 3">
    <name type="scientific">Rhizomicrobium electricum</name>
    <dbReference type="NCBI Taxonomy" id="480070"/>
    <lineage>
        <taxon>Bacteria</taxon>
        <taxon>Pseudomonadati</taxon>
        <taxon>Pseudomonadota</taxon>
        <taxon>Alphaproteobacteria</taxon>
        <taxon>Micropepsales</taxon>
        <taxon>Micropepsaceae</taxon>
        <taxon>Rhizomicrobium</taxon>
    </lineage>
</organism>
<dbReference type="EMBL" id="BAAADD010000005">
    <property type="protein sequence ID" value="GAA0572370.1"/>
    <property type="molecule type" value="Genomic_DNA"/>
</dbReference>
<reference evidence="3" key="1">
    <citation type="journal article" date="2019" name="Int. J. Syst. Evol. Microbiol.">
        <title>The Global Catalogue of Microorganisms (GCM) 10K type strain sequencing project: providing services to taxonomists for standard genome sequencing and annotation.</title>
        <authorList>
            <consortium name="The Broad Institute Genomics Platform"/>
            <consortium name="The Broad Institute Genome Sequencing Center for Infectious Disease"/>
            <person name="Wu L."/>
            <person name="Ma J."/>
        </authorList>
    </citation>
    <scope>NUCLEOTIDE SEQUENCE [LARGE SCALE GENOMIC DNA]</scope>
    <source>
        <strain evidence="3">JCM 15089</strain>
    </source>
</reference>
<dbReference type="Pfam" id="PF07330">
    <property type="entry name" value="DUF1467"/>
    <property type="match status" value="1"/>
</dbReference>
<sequence length="71" mass="7613">MVHGAILVSAFAIAWFLAFFCLLPVGLGEVDRETGAPKRAYLGRKALIASGIAVVLFAVFYALIALKVFDL</sequence>
<keyword evidence="1" id="KW-0472">Membrane</keyword>
<evidence type="ECO:0000256" key="1">
    <source>
        <dbReference type="SAM" id="Phobius"/>
    </source>
</evidence>
<evidence type="ECO:0000313" key="2">
    <source>
        <dbReference type="EMBL" id="GAA0572370.1"/>
    </source>
</evidence>
<proteinExistence type="predicted"/>
<keyword evidence="1" id="KW-0812">Transmembrane</keyword>
<keyword evidence="1" id="KW-1133">Transmembrane helix</keyword>
<evidence type="ECO:0008006" key="4">
    <source>
        <dbReference type="Google" id="ProtNLM"/>
    </source>
</evidence>
<dbReference type="RefSeq" id="WP_166934366.1">
    <property type="nucleotide sequence ID" value="NZ_BAAADD010000005.1"/>
</dbReference>
<dbReference type="InterPro" id="IPR009935">
    <property type="entry name" value="DUF1467"/>
</dbReference>
<accession>A0ABP3PVL4</accession>
<name>A0ABP3PVL4_9PROT</name>
<keyword evidence="3" id="KW-1185">Reference proteome</keyword>
<evidence type="ECO:0000313" key="3">
    <source>
        <dbReference type="Proteomes" id="UP001499951"/>
    </source>
</evidence>